<evidence type="ECO:0000313" key="2">
    <source>
        <dbReference type="Proteomes" id="UP000230251"/>
    </source>
</evidence>
<sequence length="65" mass="7732">MSNFFAIDKKLYHLYIQKGQNWELFKNTACSKCSIEQKLYHAKFIRSVGGETPPIRELPRNVWAW</sequence>
<dbReference type="EMBL" id="PFSI01000019">
    <property type="protein sequence ID" value="PJC24753.1"/>
    <property type="molecule type" value="Genomic_DNA"/>
</dbReference>
<proteinExistence type="predicted"/>
<organism evidence="1 2">
    <name type="scientific">Candidatus Uhrbacteria bacterium CG_4_9_14_0_2_um_filter_41_50</name>
    <dbReference type="NCBI Taxonomy" id="1975031"/>
    <lineage>
        <taxon>Bacteria</taxon>
        <taxon>Candidatus Uhriibacteriota</taxon>
    </lineage>
</organism>
<evidence type="ECO:0000313" key="1">
    <source>
        <dbReference type="EMBL" id="PJC24753.1"/>
    </source>
</evidence>
<accession>A0A2M8EPS9</accession>
<dbReference type="Proteomes" id="UP000230251">
    <property type="component" value="Unassembled WGS sequence"/>
</dbReference>
<dbReference type="AlphaFoldDB" id="A0A2M8EPS9"/>
<protein>
    <submittedName>
        <fullName evidence="1">Uncharacterized protein</fullName>
    </submittedName>
</protein>
<gene>
    <name evidence="1" type="ORF">CO057_01105</name>
</gene>
<comment type="caution">
    <text evidence="1">The sequence shown here is derived from an EMBL/GenBank/DDBJ whole genome shotgun (WGS) entry which is preliminary data.</text>
</comment>
<name>A0A2M8EPS9_9BACT</name>
<reference evidence="2" key="1">
    <citation type="submission" date="2017-09" db="EMBL/GenBank/DDBJ databases">
        <title>Depth-based differentiation of microbial function through sediment-hosted aquifers and enrichment of novel symbionts in the deep terrestrial subsurface.</title>
        <authorList>
            <person name="Probst A.J."/>
            <person name="Ladd B."/>
            <person name="Jarett J.K."/>
            <person name="Geller-Mcgrath D.E."/>
            <person name="Sieber C.M.K."/>
            <person name="Emerson J.B."/>
            <person name="Anantharaman K."/>
            <person name="Thomas B.C."/>
            <person name="Malmstrom R."/>
            <person name="Stieglmeier M."/>
            <person name="Klingl A."/>
            <person name="Woyke T."/>
            <person name="Ryan C.M."/>
            <person name="Banfield J.F."/>
        </authorList>
    </citation>
    <scope>NUCLEOTIDE SEQUENCE [LARGE SCALE GENOMIC DNA]</scope>
</reference>